<comment type="caution">
    <text evidence="2">The sequence shown here is derived from an EMBL/GenBank/DDBJ whole genome shotgun (WGS) entry which is preliminary data.</text>
</comment>
<evidence type="ECO:0000313" key="2">
    <source>
        <dbReference type="EMBL" id="TPG55260.1"/>
    </source>
</evidence>
<dbReference type="EMBL" id="RCZC01000002">
    <property type="protein sequence ID" value="TPG55260.1"/>
    <property type="molecule type" value="Genomic_DNA"/>
</dbReference>
<gene>
    <name evidence="2" type="ORF">EAH76_06035</name>
</gene>
<evidence type="ECO:0000313" key="3">
    <source>
        <dbReference type="Proteomes" id="UP000319931"/>
    </source>
</evidence>
<dbReference type="Proteomes" id="UP000319931">
    <property type="component" value="Unassembled WGS sequence"/>
</dbReference>
<reference evidence="2 3" key="1">
    <citation type="journal article" date="2019" name="Environ. Microbiol.">
        <title>Species interactions and distinct microbial communities in high Arctic permafrost affected cryosols are associated with the CH4 and CO2 gas fluxes.</title>
        <authorList>
            <person name="Altshuler I."/>
            <person name="Hamel J."/>
            <person name="Turney S."/>
            <person name="Magnuson E."/>
            <person name="Levesque R."/>
            <person name="Greer C."/>
            <person name="Whyte L.G."/>
        </authorList>
    </citation>
    <scope>NUCLEOTIDE SEQUENCE [LARGE SCALE GENOMIC DNA]</scope>
    <source>
        <strain evidence="2 3">E6.1</strain>
    </source>
</reference>
<evidence type="ECO:0000259" key="1">
    <source>
        <dbReference type="Pfam" id="PF21880"/>
    </source>
</evidence>
<dbReference type="Pfam" id="PF21880">
    <property type="entry name" value="DUF6916"/>
    <property type="match status" value="1"/>
</dbReference>
<dbReference type="InterPro" id="IPR054209">
    <property type="entry name" value="DUF6916"/>
</dbReference>
<name>A0A502G154_9SPHN</name>
<feature type="domain" description="DUF6916" evidence="1">
    <location>
        <begin position="5"/>
        <end position="95"/>
    </location>
</feature>
<sequence length="96" mass="11030">MYLPTPEDFTPWLGRSVRLATVPAPVEITLLRIDRKPHLLNEFREPFILIFESPESVLLLDETYAMDCGRNGPHDIFISQLQPKPGHPRLYQAVFG</sequence>
<dbReference type="OrthoDB" id="8138671at2"/>
<protein>
    <recommendedName>
        <fullName evidence="1">DUF6916 domain-containing protein</fullName>
    </recommendedName>
</protein>
<organism evidence="2 3">
    <name type="scientific">Sphingomonas glacialis</name>
    <dbReference type="NCBI Taxonomy" id="658225"/>
    <lineage>
        <taxon>Bacteria</taxon>
        <taxon>Pseudomonadati</taxon>
        <taxon>Pseudomonadota</taxon>
        <taxon>Alphaproteobacteria</taxon>
        <taxon>Sphingomonadales</taxon>
        <taxon>Sphingomonadaceae</taxon>
        <taxon>Sphingomonas</taxon>
    </lineage>
</organism>
<keyword evidence="3" id="KW-1185">Reference proteome</keyword>
<accession>A0A502G154</accession>
<dbReference type="AlphaFoldDB" id="A0A502G154"/>
<proteinExistence type="predicted"/>